<keyword evidence="3" id="KW-0597">Phosphoprotein</keyword>
<evidence type="ECO:0000256" key="7">
    <source>
        <dbReference type="ARBA" id="ARBA00022989"/>
    </source>
</evidence>
<evidence type="ECO:0000256" key="4">
    <source>
        <dbReference type="ARBA" id="ARBA00022679"/>
    </source>
</evidence>
<dbReference type="GO" id="GO:0004673">
    <property type="term" value="F:protein histidine kinase activity"/>
    <property type="evidence" value="ECO:0007669"/>
    <property type="project" value="UniProtKB-EC"/>
</dbReference>
<keyword evidence="4" id="KW-0808">Transferase</keyword>
<keyword evidence="5 9" id="KW-0812">Transmembrane</keyword>
<name>D1A6U7_THECD</name>
<comment type="catalytic activity">
    <reaction evidence="1">
        <text>ATP + protein L-histidine = ADP + protein N-phospho-L-histidine.</text>
        <dbReference type="EC" id="2.7.13.3"/>
    </reaction>
</comment>
<evidence type="ECO:0000256" key="3">
    <source>
        <dbReference type="ARBA" id="ARBA00022553"/>
    </source>
</evidence>
<keyword evidence="12" id="KW-1185">Reference proteome</keyword>
<dbReference type="KEGG" id="tcu:Tcur_2806"/>
<evidence type="ECO:0000256" key="9">
    <source>
        <dbReference type="SAM" id="Phobius"/>
    </source>
</evidence>
<feature type="domain" description="Histidine kinase" evidence="10">
    <location>
        <begin position="514"/>
        <end position="619"/>
    </location>
</feature>
<sequence>MRSRIALLLVIPLLSLITLWGFAASLTLSGVLAKRNFNTLYDRVGTPSAAVAQVLEGERAAAAALMGDPSTENTRKFQEESAKLDAIVARFRNLAFSKEARDAVDEDGRRGLAALNEALDTLGTLRSQVRANAIDPVAAVDGYSRISDAAYQLLLTISDLNEVEIQRNTAAVMQASMARDMMLRQDALLAAVPADGRLTGAQRTAFARWAGSRAQFMAMSTVVFQGELQKPVQRLIGSPEFERYQSLEAGVVSHGVNTSGGVRLADWKASTAALAPMWWNTIHQTGEALNKRTHEIGDQIQLRFYLAGGVGLLAVIAAVTLSVLFTRSVSGELRRLQQAAYSLAHERLPRVVARLRRGEEVDVAAEAPRLAAGRTREIAEVADAFAVVQRTAIQTAVGEAELRKNINRVFINLSWRSQSLLQRQLKLLDTMERRASSPEELDDLFKLDHLTTRMRRHAEGLVILAGSPTVRAWDHPVPAEDVVRAAIAEVEDYTRVDAVVSSTDMIAGAVVADVIHLLAELIENATIFSPPTTEVVVRADAVANGLAVEIIDRGIGMHPEQLAELNQRLADPPEFDLADTEQLGLFVVARLAVRHGIKVSLQPSPYGGTTAVVLIPGSLVVSERQQARQEPVAVPAGPEGARQTHHPQPRHAPSGRLGRPVRDLPGTGPLASGGRHAAGRGGNGGHISGDTGPIGEATGPIGIVPATGPVEQGTGPLDVTPTEGEGPLPRRRRQENLVPQLRRDPSPQMSAAMDEEDFDEPSPEYSRDLMSSLQAGWMRGRDDDEETPDLDQWNERG</sequence>
<dbReference type="GO" id="GO:0000160">
    <property type="term" value="P:phosphorelay signal transduction system"/>
    <property type="evidence" value="ECO:0007669"/>
    <property type="project" value="TreeGrafter"/>
</dbReference>
<dbReference type="AlphaFoldDB" id="D1A6U7"/>
<dbReference type="EMBL" id="CP001738">
    <property type="protein sequence ID" value="ACY98351.1"/>
    <property type="molecule type" value="Genomic_DNA"/>
</dbReference>
<dbReference type="Gene3D" id="6.10.340.10">
    <property type="match status" value="1"/>
</dbReference>
<dbReference type="Pfam" id="PF08376">
    <property type="entry name" value="NIT"/>
    <property type="match status" value="1"/>
</dbReference>
<protein>
    <recommendedName>
        <fullName evidence="2">histidine kinase</fullName>
        <ecNumber evidence="2">2.7.13.3</ecNumber>
    </recommendedName>
</protein>
<evidence type="ECO:0000313" key="11">
    <source>
        <dbReference type="EMBL" id="ACY98351.1"/>
    </source>
</evidence>
<dbReference type="EC" id="2.7.13.3" evidence="2"/>
<dbReference type="PROSITE" id="PS50109">
    <property type="entry name" value="HIS_KIN"/>
    <property type="match status" value="1"/>
</dbReference>
<dbReference type="PANTHER" id="PTHR45436:SF5">
    <property type="entry name" value="SENSOR HISTIDINE KINASE TRCS"/>
    <property type="match status" value="1"/>
</dbReference>
<reference evidence="11 12" key="1">
    <citation type="journal article" date="2011" name="Stand. Genomic Sci.">
        <title>Complete genome sequence of Thermomonospora curvata type strain (B9).</title>
        <authorList>
            <person name="Chertkov O."/>
            <person name="Sikorski J."/>
            <person name="Nolan M."/>
            <person name="Lapidus A."/>
            <person name="Lucas S."/>
            <person name="Del Rio T.G."/>
            <person name="Tice H."/>
            <person name="Cheng J.F."/>
            <person name="Goodwin L."/>
            <person name="Pitluck S."/>
            <person name="Liolios K."/>
            <person name="Ivanova N."/>
            <person name="Mavromatis K."/>
            <person name="Mikhailova N."/>
            <person name="Ovchinnikova G."/>
            <person name="Pati A."/>
            <person name="Chen A."/>
            <person name="Palaniappan K."/>
            <person name="Djao O.D."/>
            <person name="Land M."/>
            <person name="Hauser L."/>
            <person name="Chang Y.J."/>
            <person name="Jeffries C.D."/>
            <person name="Brettin T."/>
            <person name="Han C."/>
            <person name="Detter J.C."/>
            <person name="Rohde M."/>
            <person name="Goker M."/>
            <person name="Woyke T."/>
            <person name="Bristow J."/>
            <person name="Eisen J.A."/>
            <person name="Markowitz V."/>
            <person name="Hugenholtz P."/>
            <person name="Klenk H.P."/>
            <person name="Kyrpides N.C."/>
        </authorList>
    </citation>
    <scope>NUCLEOTIDE SEQUENCE [LARGE SCALE GENOMIC DNA]</scope>
    <source>
        <strain evidence="12">ATCC 19995 / DSM 43183 / JCM 3096 / KCTC 9072 / NBRC 15933 / NCIMB 10081 / Henssen B9</strain>
    </source>
</reference>
<evidence type="ECO:0000256" key="1">
    <source>
        <dbReference type="ARBA" id="ARBA00000085"/>
    </source>
</evidence>
<evidence type="ECO:0000256" key="5">
    <source>
        <dbReference type="ARBA" id="ARBA00022692"/>
    </source>
</evidence>
<dbReference type="eggNOG" id="COG0642">
    <property type="taxonomic scope" value="Bacteria"/>
</dbReference>
<dbReference type="InterPro" id="IPR003594">
    <property type="entry name" value="HATPase_dom"/>
</dbReference>
<dbReference type="InterPro" id="IPR005467">
    <property type="entry name" value="His_kinase_dom"/>
</dbReference>
<evidence type="ECO:0000256" key="6">
    <source>
        <dbReference type="ARBA" id="ARBA00022777"/>
    </source>
</evidence>
<evidence type="ECO:0000313" key="12">
    <source>
        <dbReference type="Proteomes" id="UP000001918"/>
    </source>
</evidence>
<evidence type="ECO:0000256" key="8">
    <source>
        <dbReference type="SAM" id="MobiDB-lite"/>
    </source>
</evidence>
<gene>
    <name evidence="11" type="ordered locus">Tcur_2806</name>
</gene>
<dbReference type="SUPFAM" id="SSF55874">
    <property type="entry name" value="ATPase domain of HSP90 chaperone/DNA topoisomerase II/histidine kinase"/>
    <property type="match status" value="1"/>
</dbReference>
<proteinExistence type="predicted"/>
<feature type="region of interest" description="Disordered" evidence="8">
    <location>
        <begin position="626"/>
        <end position="797"/>
    </location>
</feature>
<dbReference type="PANTHER" id="PTHR45436">
    <property type="entry name" value="SENSOR HISTIDINE KINASE YKOH"/>
    <property type="match status" value="1"/>
</dbReference>
<dbReference type="OrthoDB" id="3845898at2"/>
<dbReference type="InterPro" id="IPR013587">
    <property type="entry name" value="Nitrate/nitrite_sensing"/>
</dbReference>
<dbReference type="Proteomes" id="UP000001918">
    <property type="component" value="Chromosome"/>
</dbReference>
<dbReference type="SMART" id="SM00387">
    <property type="entry name" value="HATPase_c"/>
    <property type="match status" value="1"/>
</dbReference>
<dbReference type="Pfam" id="PF02518">
    <property type="entry name" value="HATPase_c"/>
    <property type="match status" value="1"/>
</dbReference>
<dbReference type="Gene3D" id="3.30.565.10">
    <property type="entry name" value="Histidine kinase-like ATPase, C-terminal domain"/>
    <property type="match status" value="1"/>
</dbReference>
<keyword evidence="6 11" id="KW-0418">Kinase</keyword>
<dbReference type="STRING" id="471852.Tcur_2806"/>
<dbReference type="HOGENOM" id="CLU_002554_2_2_11"/>
<evidence type="ECO:0000256" key="2">
    <source>
        <dbReference type="ARBA" id="ARBA00012438"/>
    </source>
</evidence>
<dbReference type="GO" id="GO:0005886">
    <property type="term" value="C:plasma membrane"/>
    <property type="evidence" value="ECO:0007669"/>
    <property type="project" value="TreeGrafter"/>
</dbReference>
<evidence type="ECO:0000259" key="10">
    <source>
        <dbReference type="PROSITE" id="PS50109"/>
    </source>
</evidence>
<keyword evidence="9" id="KW-0472">Membrane</keyword>
<feature type="transmembrane region" description="Helical" evidence="9">
    <location>
        <begin position="304"/>
        <end position="325"/>
    </location>
</feature>
<keyword evidence="7 9" id="KW-1133">Transmembrane helix</keyword>
<feature type="compositionally biased region" description="Acidic residues" evidence="8">
    <location>
        <begin position="753"/>
        <end position="762"/>
    </location>
</feature>
<dbReference type="InterPro" id="IPR036890">
    <property type="entry name" value="HATPase_C_sf"/>
</dbReference>
<dbReference type="RefSeq" id="WP_012853135.1">
    <property type="nucleotide sequence ID" value="NC_013510.1"/>
</dbReference>
<dbReference type="InterPro" id="IPR050428">
    <property type="entry name" value="TCS_sensor_his_kinase"/>
</dbReference>
<organism evidence="11 12">
    <name type="scientific">Thermomonospora curvata (strain ATCC 19995 / DSM 43183 / JCM 3096 / KCTC 9072 / NBRC 15933 / NCIMB 10081 / Henssen B9)</name>
    <dbReference type="NCBI Taxonomy" id="471852"/>
    <lineage>
        <taxon>Bacteria</taxon>
        <taxon>Bacillati</taxon>
        <taxon>Actinomycetota</taxon>
        <taxon>Actinomycetes</taxon>
        <taxon>Streptosporangiales</taxon>
        <taxon>Thermomonosporaceae</taxon>
        <taxon>Thermomonospora</taxon>
    </lineage>
</organism>
<accession>D1A6U7</accession>